<organism evidence="1 2">
    <name type="scientific">Zasmidium cellare</name>
    <name type="common">Wine cellar mold</name>
    <name type="synonym">Racodium cellare</name>
    <dbReference type="NCBI Taxonomy" id="395010"/>
    <lineage>
        <taxon>Eukaryota</taxon>
        <taxon>Fungi</taxon>
        <taxon>Dikarya</taxon>
        <taxon>Ascomycota</taxon>
        <taxon>Pezizomycotina</taxon>
        <taxon>Dothideomycetes</taxon>
        <taxon>Dothideomycetidae</taxon>
        <taxon>Mycosphaerellales</taxon>
        <taxon>Mycosphaerellaceae</taxon>
        <taxon>Zasmidium</taxon>
    </lineage>
</organism>
<comment type="caution">
    <text evidence="1">The sequence shown here is derived from an EMBL/GenBank/DDBJ whole genome shotgun (WGS) entry which is preliminary data.</text>
</comment>
<name>A0ABR0E5H3_ZASCE</name>
<reference evidence="1 2" key="1">
    <citation type="journal article" date="2023" name="G3 (Bethesda)">
        <title>A chromosome-level genome assembly of Zasmidium syzygii isolated from banana leaves.</title>
        <authorList>
            <person name="van Westerhoven A.C."/>
            <person name="Mehrabi R."/>
            <person name="Talebi R."/>
            <person name="Steentjes M.B.F."/>
            <person name="Corcolon B."/>
            <person name="Chong P.A."/>
            <person name="Kema G.H.J."/>
            <person name="Seidl M.F."/>
        </authorList>
    </citation>
    <scope>NUCLEOTIDE SEQUENCE [LARGE SCALE GENOMIC DNA]</scope>
    <source>
        <strain evidence="1 2">P124</strain>
    </source>
</reference>
<evidence type="ECO:0000313" key="2">
    <source>
        <dbReference type="Proteomes" id="UP001305779"/>
    </source>
</evidence>
<evidence type="ECO:0000313" key="1">
    <source>
        <dbReference type="EMBL" id="KAK4496620.1"/>
    </source>
</evidence>
<evidence type="ECO:0008006" key="3">
    <source>
        <dbReference type="Google" id="ProtNLM"/>
    </source>
</evidence>
<protein>
    <recommendedName>
        <fullName evidence="3">F-box domain-containing protein</fullName>
    </recommendedName>
</protein>
<gene>
    <name evidence="1" type="ORF">PRZ48_012600</name>
</gene>
<proteinExistence type="predicted"/>
<accession>A0ABR0E5H3</accession>
<dbReference type="EMBL" id="JAXOVC010000010">
    <property type="protein sequence ID" value="KAK4496620.1"/>
    <property type="molecule type" value="Genomic_DNA"/>
</dbReference>
<sequence>MLSEIHRYNHYWRLSNWNCKKKADLMEHVQSQGRHTTRYMLKWQLIEKQNLTDRGLLPYENPAITLEELQRFIRDRRLQPPNDPPSRADCIAVLEKADESQTFDRFLDLPPELRERIYGMYMAEFPRTLTFPTQPPLTLTSRLLRKEALPLFFKETAFNLYYCYNGRNLQPCLETNLFLANLPMGLTSIILNIGYYQKTFWNGKRETIEYMAKCTISLSESSVDVEIVGRHHNLYSKVQLQRLKDGLEKKLKRNLKAEEGIKELRAKDVAELVKGAFGAYHTWAMQNPARAGR</sequence>
<dbReference type="Proteomes" id="UP001305779">
    <property type="component" value="Unassembled WGS sequence"/>
</dbReference>
<keyword evidence="2" id="KW-1185">Reference proteome</keyword>